<dbReference type="AlphaFoldDB" id="A0AAV8TX29"/>
<dbReference type="InterPro" id="IPR057290">
    <property type="entry name" value="CHX17_C"/>
</dbReference>
<evidence type="ECO:0000313" key="14">
    <source>
        <dbReference type="EMBL" id="KAJ8770268.1"/>
    </source>
</evidence>
<feature type="transmembrane region" description="Helical" evidence="10">
    <location>
        <begin position="54"/>
        <end position="75"/>
    </location>
</feature>
<keyword evidence="6 10" id="KW-1133">Transmembrane helix</keyword>
<feature type="transmembrane region" description="Helical" evidence="10">
    <location>
        <begin position="148"/>
        <end position="170"/>
    </location>
</feature>
<comment type="similarity">
    <text evidence="9">Belongs to the monovalent cation:proton antiporter 2 (CPA2) transporter (TC 2.A.37) family. CHX (TC 2.A.37.4) subfamily.</text>
</comment>
<keyword evidence="7" id="KW-0406">Ion transport</keyword>
<evidence type="ECO:0000256" key="2">
    <source>
        <dbReference type="ARBA" id="ARBA00022448"/>
    </source>
</evidence>
<feature type="transmembrane region" description="Helical" evidence="10">
    <location>
        <begin position="231"/>
        <end position="249"/>
    </location>
</feature>
<evidence type="ECO:0008006" key="16">
    <source>
        <dbReference type="Google" id="ProtNLM"/>
    </source>
</evidence>
<feature type="domain" description="Cation/H(+) antiporter C-terminal" evidence="13">
    <location>
        <begin position="663"/>
        <end position="825"/>
    </location>
</feature>
<evidence type="ECO:0000256" key="4">
    <source>
        <dbReference type="ARBA" id="ARBA00022692"/>
    </source>
</evidence>
<keyword evidence="5" id="KW-0630">Potassium</keyword>
<organism evidence="14 15">
    <name type="scientific">Erythroxylum novogranatense</name>
    <dbReference type="NCBI Taxonomy" id="1862640"/>
    <lineage>
        <taxon>Eukaryota</taxon>
        <taxon>Viridiplantae</taxon>
        <taxon>Streptophyta</taxon>
        <taxon>Embryophyta</taxon>
        <taxon>Tracheophyta</taxon>
        <taxon>Spermatophyta</taxon>
        <taxon>Magnoliopsida</taxon>
        <taxon>eudicotyledons</taxon>
        <taxon>Gunneridae</taxon>
        <taxon>Pentapetalae</taxon>
        <taxon>rosids</taxon>
        <taxon>fabids</taxon>
        <taxon>Malpighiales</taxon>
        <taxon>Erythroxylaceae</taxon>
        <taxon>Erythroxylum</taxon>
    </lineage>
</organism>
<feature type="transmembrane region" description="Helical" evidence="10">
    <location>
        <begin position="255"/>
        <end position="273"/>
    </location>
</feature>
<evidence type="ECO:0000256" key="7">
    <source>
        <dbReference type="ARBA" id="ARBA00023065"/>
    </source>
</evidence>
<evidence type="ECO:0000256" key="3">
    <source>
        <dbReference type="ARBA" id="ARBA00022538"/>
    </source>
</evidence>
<gene>
    <name evidence="14" type="ORF">K2173_012710</name>
</gene>
<dbReference type="GO" id="GO:0006885">
    <property type="term" value="P:regulation of pH"/>
    <property type="evidence" value="ECO:0007669"/>
    <property type="project" value="TreeGrafter"/>
</dbReference>
<name>A0AAV8TX29_9ROSI</name>
<dbReference type="GO" id="GO:0015297">
    <property type="term" value="F:antiporter activity"/>
    <property type="evidence" value="ECO:0007669"/>
    <property type="project" value="InterPro"/>
</dbReference>
<feature type="transmembrane region" description="Helical" evidence="10">
    <location>
        <begin position="120"/>
        <end position="141"/>
    </location>
</feature>
<dbReference type="GO" id="GO:1902600">
    <property type="term" value="P:proton transmembrane transport"/>
    <property type="evidence" value="ECO:0007669"/>
    <property type="project" value="InterPro"/>
</dbReference>
<dbReference type="InterPro" id="IPR006153">
    <property type="entry name" value="Cation/H_exchanger_TM"/>
</dbReference>
<dbReference type="InterPro" id="IPR057291">
    <property type="entry name" value="CHX17_2nd"/>
</dbReference>
<protein>
    <recommendedName>
        <fullName evidence="16">Cation/H+ exchanger domain-containing protein</fullName>
    </recommendedName>
</protein>
<dbReference type="InterPro" id="IPR050794">
    <property type="entry name" value="CPA2_transporter"/>
</dbReference>
<dbReference type="PANTHER" id="PTHR32468">
    <property type="entry name" value="CATION/H + ANTIPORTER"/>
    <property type="match status" value="1"/>
</dbReference>
<keyword evidence="8 10" id="KW-0472">Membrane</keyword>
<evidence type="ECO:0000256" key="8">
    <source>
        <dbReference type="ARBA" id="ARBA00023136"/>
    </source>
</evidence>
<accession>A0AAV8TX29</accession>
<evidence type="ECO:0000259" key="13">
    <source>
        <dbReference type="Pfam" id="PF23259"/>
    </source>
</evidence>
<evidence type="ECO:0000256" key="5">
    <source>
        <dbReference type="ARBA" id="ARBA00022958"/>
    </source>
</evidence>
<dbReference type="Proteomes" id="UP001159364">
    <property type="component" value="Linkage Group LG03"/>
</dbReference>
<evidence type="ECO:0000313" key="15">
    <source>
        <dbReference type="Proteomes" id="UP001159364"/>
    </source>
</evidence>
<dbReference type="Pfam" id="PF00999">
    <property type="entry name" value="Na_H_Exchanger"/>
    <property type="match status" value="1"/>
</dbReference>
<sequence length="876" mass="98155">MKGGFFVPQGNNRDSFAGYQLIFANGSLRACYNDSDILNDTTFWQNANPLVKSIPFFAAQLSLTILVIRLIFLGLNVIRQPRFSAELIAALMLGPGLLGGGKWFGFYIQPLKTTKTLETMGNLGLVYYMFLVGLEMELGALRRIEKKSLYNAILGFLLPFGFGIGYFFLIKETEYSGLSQLLKEEPMHKIVLGAFHCGLVLTVTSFTDLARVLSDIKLLHTDIGRTSLSSALVSDLMSWGFLVAAVTISNGQDNYYFSVLSTLAFIIFCWFALRPALHWFIKKTSSKEGKCNDLQIFFILAGVVLCGFITDFCGSQSMTGAFMLGLIMPKGELSMKLLQKLEDFVAGVLLPAFFLITGIRTNYLDLRQYNRNPWLIVLAIAVAFSAKMVSSLIISMLYGMPNREGVTLGVLMNTKGVIALIVLNAGRNRGWMNNRAFVVTVLTLIVMMTAVKPIPSMIYKYGKHFRRYKRRTLERSEPHSELRTLVCIHDRRNVSGMINLLEVSNPTKQSPICVFAVHLVELTGRSSAMMIVHDAQRNGNHNHVHQSRESAESEVIINAFERFEDRGQAVSVQPLTVVSPYTTMHEDICTLAEDKRVTLLLIPFHKQPGGDGMLQEENASVKLVNQNLLANAPCTIGLFIDRGLSSISNDEDSDQNTSKQNCAVIFIGGADDREALSYGSRITSSNNKVNLTIIRFVPSKEAINAMTSRGHLDDEEEASFMEDIELERQLDDEYINEFRFRTMCDESITYVEKLVSHGDEIITTIKSAYDEFDLYIVGRGKEVKSPLTLGISEWSEDEDLGALGDMLLTSSFAQQASILVIRQFRDRSTAEFRTYSRASGLEVGSHKPIDIWRSPRENNYNMYVNRRNMVDDDAAY</sequence>
<dbReference type="Pfam" id="PF23259">
    <property type="entry name" value="CHX17_C"/>
    <property type="match status" value="1"/>
</dbReference>
<dbReference type="Pfam" id="PF23256">
    <property type="entry name" value="CHX17_2nd"/>
    <property type="match status" value="1"/>
</dbReference>
<dbReference type="GO" id="GO:0012505">
    <property type="term" value="C:endomembrane system"/>
    <property type="evidence" value="ECO:0007669"/>
    <property type="project" value="TreeGrafter"/>
</dbReference>
<dbReference type="GO" id="GO:0006813">
    <property type="term" value="P:potassium ion transport"/>
    <property type="evidence" value="ECO:0007669"/>
    <property type="project" value="UniProtKB-KW"/>
</dbReference>
<dbReference type="Gene3D" id="1.20.1530.20">
    <property type="match status" value="1"/>
</dbReference>
<feature type="transmembrane region" description="Helical" evidence="10">
    <location>
        <begin position="437"/>
        <end position="459"/>
    </location>
</feature>
<feature type="transmembrane region" description="Helical" evidence="10">
    <location>
        <begin position="190"/>
        <end position="210"/>
    </location>
</feature>
<proteinExistence type="inferred from homology"/>
<feature type="domain" description="Cation/H(+) antiporter central" evidence="12">
    <location>
        <begin position="513"/>
        <end position="646"/>
    </location>
</feature>
<evidence type="ECO:0000256" key="1">
    <source>
        <dbReference type="ARBA" id="ARBA00004141"/>
    </source>
</evidence>
<evidence type="ECO:0000259" key="11">
    <source>
        <dbReference type="Pfam" id="PF00999"/>
    </source>
</evidence>
<feature type="transmembrane region" description="Helical" evidence="10">
    <location>
        <begin position="344"/>
        <end position="363"/>
    </location>
</feature>
<feature type="transmembrane region" description="Helical" evidence="10">
    <location>
        <begin position="406"/>
        <end position="425"/>
    </location>
</feature>
<dbReference type="EMBL" id="JAIWQS010000003">
    <property type="protein sequence ID" value="KAJ8770268.1"/>
    <property type="molecule type" value="Genomic_DNA"/>
</dbReference>
<evidence type="ECO:0000256" key="9">
    <source>
        <dbReference type="ARBA" id="ARBA00038341"/>
    </source>
</evidence>
<keyword evidence="15" id="KW-1185">Reference proteome</keyword>
<comment type="caution">
    <text evidence="14">The sequence shown here is derived from an EMBL/GenBank/DDBJ whole genome shotgun (WGS) entry which is preliminary data.</text>
</comment>
<reference evidence="14 15" key="1">
    <citation type="submission" date="2021-09" db="EMBL/GenBank/DDBJ databases">
        <title>Genomic insights and catalytic innovation underlie evolution of tropane alkaloids biosynthesis.</title>
        <authorList>
            <person name="Wang Y.-J."/>
            <person name="Tian T."/>
            <person name="Huang J.-P."/>
            <person name="Huang S.-X."/>
        </authorList>
    </citation>
    <scope>NUCLEOTIDE SEQUENCE [LARGE SCALE GENOMIC DNA]</scope>
    <source>
        <strain evidence="14">KIB-2018</strain>
        <tissue evidence="14">Leaf</tissue>
    </source>
</reference>
<comment type="subcellular location">
    <subcellularLocation>
        <location evidence="1">Membrane</location>
        <topology evidence="1">Multi-pass membrane protein</topology>
    </subcellularLocation>
</comment>
<feature type="transmembrane region" description="Helical" evidence="10">
    <location>
        <begin position="294"/>
        <end position="324"/>
    </location>
</feature>
<dbReference type="GO" id="GO:0016020">
    <property type="term" value="C:membrane"/>
    <property type="evidence" value="ECO:0007669"/>
    <property type="project" value="UniProtKB-SubCell"/>
</dbReference>
<keyword evidence="4 10" id="KW-0812">Transmembrane</keyword>
<dbReference type="InterPro" id="IPR038770">
    <property type="entry name" value="Na+/solute_symporter_sf"/>
</dbReference>
<evidence type="ECO:0000259" key="12">
    <source>
        <dbReference type="Pfam" id="PF23256"/>
    </source>
</evidence>
<evidence type="ECO:0000256" key="10">
    <source>
        <dbReference type="SAM" id="Phobius"/>
    </source>
</evidence>
<feature type="domain" description="Cation/H+ exchanger transmembrane" evidence="11">
    <location>
        <begin position="64"/>
        <end position="451"/>
    </location>
</feature>
<evidence type="ECO:0000256" key="6">
    <source>
        <dbReference type="ARBA" id="ARBA00022989"/>
    </source>
</evidence>
<dbReference type="PANTHER" id="PTHR32468:SF74">
    <property type="entry name" value="CATION_H(+) ANTIPORTER 21-RELATED"/>
    <property type="match status" value="1"/>
</dbReference>
<feature type="transmembrane region" description="Helical" evidence="10">
    <location>
        <begin position="375"/>
        <end position="400"/>
    </location>
</feature>
<keyword evidence="2" id="KW-0813">Transport</keyword>
<keyword evidence="3" id="KW-0633">Potassium transport</keyword>
<feature type="transmembrane region" description="Helical" evidence="10">
    <location>
        <begin position="87"/>
        <end position="108"/>
    </location>
</feature>